<dbReference type="STRING" id="883161.HMPREF9306_01236"/>
<name>S2VZG9_9ACTN</name>
<sequence length="94" mass="10293">MVNSPTSQALTRQPPKLICFQNGQSQPLCVMGRENGTCQTGSSTEMMVRLLNTLTDQRRGTETMNYTEKMGQLLNTQTAQANGFGTTLTLCQST</sequence>
<evidence type="ECO:0000313" key="2">
    <source>
        <dbReference type="Proteomes" id="UP000014417"/>
    </source>
</evidence>
<gene>
    <name evidence="1" type="ORF">HMPREF9306_01236</name>
</gene>
<accession>S2VZG9</accession>
<dbReference type="AlphaFoldDB" id="S2VZG9"/>
<comment type="caution">
    <text evidence="1">The sequence shown here is derived from an EMBL/GenBank/DDBJ whole genome shotgun (WGS) entry which is preliminary data.</text>
</comment>
<evidence type="ECO:0000313" key="1">
    <source>
        <dbReference type="EMBL" id="EPD32928.1"/>
    </source>
</evidence>
<dbReference type="Proteomes" id="UP000014417">
    <property type="component" value="Unassembled WGS sequence"/>
</dbReference>
<organism evidence="1 2">
    <name type="scientific">Propionimicrobium lymphophilum ACS-093-V-SCH5</name>
    <dbReference type="NCBI Taxonomy" id="883161"/>
    <lineage>
        <taxon>Bacteria</taxon>
        <taxon>Bacillati</taxon>
        <taxon>Actinomycetota</taxon>
        <taxon>Actinomycetes</taxon>
        <taxon>Propionibacteriales</taxon>
        <taxon>Propionibacteriaceae</taxon>
        <taxon>Propionimicrobium</taxon>
    </lineage>
</organism>
<reference evidence="1 2" key="1">
    <citation type="submission" date="2013-04" db="EMBL/GenBank/DDBJ databases">
        <title>The Genome Sequence of Propionimicrobium lymphophilum ACS-093-V-SCH5.</title>
        <authorList>
            <consortium name="The Broad Institute Genomics Platform"/>
            <person name="Earl A."/>
            <person name="Ward D."/>
            <person name="Feldgarden M."/>
            <person name="Gevers D."/>
            <person name="Saerens B."/>
            <person name="Vaneechoutte M."/>
            <person name="Walker B."/>
            <person name="Young S."/>
            <person name="Zeng Q."/>
            <person name="Gargeya S."/>
            <person name="Fitzgerald M."/>
            <person name="Haas B."/>
            <person name="Abouelleil A."/>
            <person name="Allen A.W."/>
            <person name="Alvarado L."/>
            <person name="Arachchi H.M."/>
            <person name="Berlin A.M."/>
            <person name="Chapman S.B."/>
            <person name="Gainer-Dewar J."/>
            <person name="Goldberg J."/>
            <person name="Griggs A."/>
            <person name="Gujja S."/>
            <person name="Hansen M."/>
            <person name="Howarth C."/>
            <person name="Imamovic A."/>
            <person name="Ireland A."/>
            <person name="Larimer J."/>
            <person name="McCowan C."/>
            <person name="Murphy C."/>
            <person name="Pearson M."/>
            <person name="Poon T.W."/>
            <person name="Priest M."/>
            <person name="Roberts A."/>
            <person name="Saif S."/>
            <person name="Shea T."/>
            <person name="Sisk P."/>
            <person name="Sykes S."/>
            <person name="Wortman J."/>
            <person name="Nusbaum C."/>
            <person name="Birren B."/>
        </authorList>
    </citation>
    <scope>NUCLEOTIDE SEQUENCE [LARGE SCALE GENOMIC DNA]</scope>
    <source>
        <strain evidence="1 2">ACS-093-V-SCH5</strain>
    </source>
</reference>
<keyword evidence="2" id="KW-1185">Reference proteome</keyword>
<dbReference type="EMBL" id="AGZR01000006">
    <property type="protein sequence ID" value="EPD32928.1"/>
    <property type="molecule type" value="Genomic_DNA"/>
</dbReference>
<protein>
    <submittedName>
        <fullName evidence="1">Uncharacterized protein</fullName>
    </submittedName>
</protein>
<proteinExistence type="predicted"/>
<dbReference type="HOGENOM" id="CLU_2383774_0_0_11"/>